<dbReference type="OrthoDB" id="9816067at2"/>
<evidence type="ECO:0000256" key="4">
    <source>
        <dbReference type="ARBA" id="ARBA00022729"/>
    </source>
</evidence>
<dbReference type="EMBL" id="FQXV01000004">
    <property type="protein sequence ID" value="SHH94673.1"/>
    <property type="molecule type" value="Genomic_DNA"/>
</dbReference>
<feature type="domain" description="Spore germination GerAC-like C-terminal" evidence="10">
    <location>
        <begin position="224"/>
        <end position="382"/>
    </location>
</feature>
<dbReference type="NCBIfam" id="TIGR02887">
    <property type="entry name" value="spore_ger_x_C"/>
    <property type="match status" value="1"/>
</dbReference>
<comment type="similarity">
    <text evidence="2">Belongs to the GerABKC lipoprotein family.</text>
</comment>
<evidence type="ECO:0000259" key="11">
    <source>
        <dbReference type="Pfam" id="PF25198"/>
    </source>
</evidence>
<evidence type="ECO:0000256" key="9">
    <source>
        <dbReference type="SAM" id="SignalP"/>
    </source>
</evidence>
<feature type="signal peptide" evidence="9">
    <location>
        <begin position="1"/>
        <end position="22"/>
    </location>
</feature>
<sequence>MKRLWRYVLNTAVLLACLSCLTGCFDRRELDTLGIVMGVAIDKGKDEGDTELTVQMANPSGGKSESKGKASKEDGGGSSGSSSAYINVSNAGKNMNFVVREMQNKMSRRIYVAHSEVLVMSEELARAGVRDCLDFFARAAEARMTPFVFISKGNAKDILEIEPEFEQLPSMELAKMLRDQKVTSHAPMTTEFDFVTNLMSKTTSAVAPIVSVINDGGIERLIVSGCAVFKQSKMVGEMDETDTRGLLFVQGKVKNGVFLADIQGETATIEIRDGQCKVTPILYTDGTAEFNVREEVTVGLGDQSGTYNLADPEHTQDLLNASQAVIKSEIQQAVDKSKELEADVFGFGEYIYRKYPEQWNQMKDKWDELYKNIKVNVTVVAKGDGSGRTVKPIAPDEAIQ</sequence>
<name>A0A1M5X639_9FIRM</name>
<keyword evidence="7" id="KW-0449">Lipoprotein</keyword>
<proteinExistence type="inferred from homology"/>
<dbReference type="Pfam" id="PF05504">
    <property type="entry name" value="Spore_GerAC"/>
    <property type="match status" value="1"/>
</dbReference>
<dbReference type="PANTHER" id="PTHR35789">
    <property type="entry name" value="SPORE GERMINATION PROTEIN B3"/>
    <property type="match status" value="1"/>
</dbReference>
<evidence type="ECO:0000256" key="2">
    <source>
        <dbReference type="ARBA" id="ARBA00007886"/>
    </source>
</evidence>
<accession>A0A1M5X639</accession>
<keyword evidence="4 9" id="KW-0732">Signal</keyword>
<evidence type="ECO:0000256" key="3">
    <source>
        <dbReference type="ARBA" id="ARBA00022544"/>
    </source>
</evidence>
<comment type="subcellular location">
    <subcellularLocation>
        <location evidence="1">Membrane</location>
        <topology evidence="1">Lipid-anchor</topology>
    </subcellularLocation>
</comment>
<feature type="chain" id="PRO_5039010045" evidence="9">
    <location>
        <begin position="23"/>
        <end position="400"/>
    </location>
</feature>
<keyword evidence="13" id="KW-1185">Reference proteome</keyword>
<dbReference type="Gene3D" id="3.30.300.210">
    <property type="entry name" value="Nutrient germinant receptor protein C, domain 3"/>
    <property type="match status" value="1"/>
</dbReference>
<dbReference type="PROSITE" id="PS51257">
    <property type="entry name" value="PROKAR_LIPOPROTEIN"/>
    <property type="match status" value="1"/>
</dbReference>
<organism evidence="12 13">
    <name type="scientific">Sporobacter termitidis DSM 10068</name>
    <dbReference type="NCBI Taxonomy" id="1123282"/>
    <lineage>
        <taxon>Bacteria</taxon>
        <taxon>Bacillati</taxon>
        <taxon>Bacillota</taxon>
        <taxon>Clostridia</taxon>
        <taxon>Eubacteriales</taxon>
        <taxon>Oscillospiraceae</taxon>
        <taxon>Sporobacter</taxon>
    </lineage>
</organism>
<evidence type="ECO:0000256" key="8">
    <source>
        <dbReference type="SAM" id="MobiDB-lite"/>
    </source>
</evidence>
<keyword evidence="5" id="KW-0472">Membrane</keyword>
<evidence type="ECO:0000256" key="7">
    <source>
        <dbReference type="ARBA" id="ARBA00023288"/>
    </source>
</evidence>
<dbReference type="InterPro" id="IPR038501">
    <property type="entry name" value="Spore_GerAC_C_sf"/>
</dbReference>
<dbReference type="AlphaFoldDB" id="A0A1M5X639"/>
<feature type="domain" description="Spore germination protein N-terminal" evidence="11">
    <location>
        <begin position="26"/>
        <end position="211"/>
    </location>
</feature>
<protein>
    <submittedName>
        <fullName evidence="12">Spore germination protein KC</fullName>
    </submittedName>
</protein>
<dbReference type="RefSeq" id="WP_073077483.1">
    <property type="nucleotide sequence ID" value="NZ_FQXV01000004.1"/>
</dbReference>
<feature type="region of interest" description="Disordered" evidence="8">
    <location>
        <begin position="53"/>
        <end position="83"/>
    </location>
</feature>
<dbReference type="InterPro" id="IPR057336">
    <property type="entry name" value="GerAC_N"/>
</dbReference>
<reference evidence="12 13" key="1">
    <citation type="submission" date="2016-11" db="EMBL/GenBank/DDBJ databases">
        <authorList>
            <person name="Jaros S."/>
            <person name="Januszkiewicz K."/>
            <person name="Wedrychowicz H."/>
        </authorList>
    </citation>
    <scope>NUCLEOTIDE SEQUENCE [LARGE SCALE GENOMIC DNA]</scope>
    <source>
        <strain evidence="12 13">DSM 10068</strain>
    </source>
</reference>
<dbReference type="PANTHER" id="PTHR35789:SF1">
    <property type="entry name" value="SPORE GERMINATION PROTEIN B3"/>
    <property type="match status" value="1"/>
</dbReference>
<evidence type="ECO:0000256" key="1">
    <source>
        <dbReference type="ARBA" id="ARBA00004635"/>
    </source>
</evidence>
<evidence type="ECO:0000313" key="13">
    <source>
        <dbReference type="Proteomes" id="UP000183995"/>
    </source>
</evidence>
<dbReference type="GO" id="GO:0016020">
    <property type="term" value="C:membrane"/>
    <property type="evidence" value="ECO:0007669"/>
    <property type="project" value="UniProtKB-SubCell"/>
</dbReference>
<keyword evidence="3" id="KW-0309">Germination</keyword>
<dbReference type="STRING" id="1123282.SAMN02745823_01595"/>
<dbReference type="Proteomes" id="UP000183995">
    <property type="component" value="Unassembled WGS sequence"/>
</dbReference>
<dbReference type="InterPro" id="IPR046953">
    <property type="entry name" value="Spore_GerAC-like_C"/>
</dbReference>
<gene>
    <name evidence="12" type="ORF">SAMN02745823_01595</name>
</gene>
<dbReference type="GO" id="GO:0009847">
    <property type="term" value="P:spore germination"/>
    <property type="evidence" value="ECO:0007669"/>
    <property type="project" value="InterPro"/>
</dbReference>
<evidence type="ECO:0000256" key="6">
    <source>
        <dbReference type="ARBA" id="ARBA00023139"/>
    </source>
</evidence>
<dbReference type="InterPro" id="IPR008844">
    <property type="entry name" value="Spore_GerAC-like"/>
</dbReference>
<dbReference type="Pfam" id="PF25198">
    <property type="entry name" value="Spore_GerAC_N"/>
    <property type="match status" value="1"/>
</dbReference>
<feature type="compositionally biased region" description="Basic and acidic residues" evidence="8">
    <location>
        <begin position="64"/>
        <end position="75"/>
    </location>
</feature>
<evidence type="ECO:0000259" key="10">
    <source>
        <dbReference type="Pfam" id="PF05504"/>
    </source>
</evidence>
<keyword evidence="6" id="KW-0564">Palmitate</keyword>
<evidence type="ECO:0000313" key="12">
    <source>
        <dbReference type="EMBL" id="SHH94673.1"/>
    </source>
</evidence>
<evidence type="ECO:0000256" key="5">
    <source>
        <dbReference type="ARBA" id="ARBA00023136"/>
    </source>
</evidence>